<dbReference type="EMBL" id="CAACVJ010000013">
    <property type="protein sequence ID" value="VEP11582.1"/>
    <property type="molecule type" value="Genomic_DNA"/>
</dbReference>
<dbReference type="GO" id="GO:1990189">
    <property type="term" value="F:protein N-terminal-serine acetyltransferase activity"/>
    <property type="evidence" value="ECO:0007669"/>
    <property type="project" value="TreeGrafter"/>
</dbReference>
<proteinExistence type="predicted"/>
<dbReference type="OrthoDB" id="9795206at2"/>
<dbReference type="AlphaFoldDB" id="A0A563VJK0"/>
<keyword evidence="2" id="KW-0808">Transferase</keyword>
<dbReference type="Gene3D" id="3.40.630.30">
    <property type="match status" value="1"/>
</dbReference>
<dbReference type="PANTHER" id="PTHR43441:SF12">
    <property type="entry name" value="RIBOSOMAL N-ACETYLTRANSFERASE YDAF-RELATED"/>
    <property type="match status" value="1"/>
</dbReference>
<dbReference type="PROSITE" id="PS51186">
    <property type="entry name" value="GNAT"/>
    <property type="match status" value="1"/>
</dbReference>
<dbReference type="InterPro" id="IPR016181">
    <property type="entry name" value="Acyl_CoA_acyltransferase"/>
</dbReference>
<evidence type="ECO:0000313" key="3">
    <source>
        <dbReference type="Proteomes" id="UP000320055"/>
    </source>
</evidence>
<sequence length="187" mass="21971">MFFRPIDDDIKLSLSIPQYAIELFELTDNNRTFLKQWLPWLDGIKEPLDTKKFLERQLLRFQRLEALHTTIFYQNQIAGVLGYNQIDRANNIGHIGYWLGQEYNGKGIMTKSVRDLIEVGFNYYCIERIDIRCAVENSRSRAIPERLSFRKEGIIRQAEKLSDKYVDHVVYGLLKNEYTSNTGIITN</sequence>
<dbReference type="SUPFAM" id="SSF55729">
    <property type="entry name" value="Acyl-CoA N-acyltransferases (Nat)"/>
    <property type="match status" value="1"/>
</dbReference>
<dbReference type="RefSeq" id="WP_144863827.1">
    <property type="nucleotide sequence ID" value="NZ_LR213774.1"/>
</dbReference>
<dbReference type="Pfam" id="PF13302">
    <property type="entry name" value="Acetyltransf_3"/>
    <property type="match status" value="1"/>
</dbReference>
<evidence type="ECO:0000259" key="1">
    <source>
        <dbReference type="PROSITE" id="PS51186"/>
    </source>
</evidence>
<dbReference type="GO" id="GO:0008999">
    <property type="term" value="F:protein-N-terminal-alanine acetyltransferase activity"/>
    <property type="evidence" value="ECO:0007669"/>
    <property type="project" value="TreeGrafter"/>
</dbReference>
<keyword evidence="3" id="KW-1185">Reference proteome</keyword>
<dbReference type="InterPro" id="IPR051908">
    <property type="entry name" value="Ribosomal_N-acetyltransferase"/>
</dbReference>
<evidence type="ECO:0000313" key="2">
    <source>
        <dbReference type="EMBL" id="VEP11582.1"/>
    </source>
</evidence>
<accession>A0A563VJK0</accession>
<reference evidence="2 3" key="1">
    <citation type="submission" date="2019-01" db="EMBL/GenBank/DDBJ databases">
        <authorList>
            <person name="Brito A."/>
        </authorList>
    </citation>
    <scope>NUCLEOTIDE SEQUENCE [LARGE SCALE GENOMIC DNA]</scope>
    <source>
        <strain evidence="2">1</strain>
    </source>
</reference>
<name>A0A563VJK0_9CYAN</name>
<protein>
    <submittedName>
        <fullName evidence="2">Ribosomal-protein-serine acetyltransferase</fullName>
    </submittedName>
</protein>
<dbReference type="GO" id="GO:0005737">
    <property type="term" value="C:cytoplasm"/>
    <property type="evidence" value="ECO:0007669"/>
    <property type="project" value="TreeGrafter"/>
</dbReference>
<dbReference type="InterPro" id="IPR000182">
    <property type="entry name" value="GNAT_dom"/>
</dbReference>
<gene>
    <name evidence="2" type="ORF">H1P_110032</name>
</gene>
<dbReference type="Proteomes" id="UP000320055">
    <property type="component" value="Unassembled WGS sequence"/>
</dbReference>
<organism evidence="2 3">
    <name type="scientific">Hyella patelloides LEGE 07179</name>
    <dbReference type="NCBI Taxonomy" id="945734"/>
    <lineage>
        <taxon>Bacteria</taxon>
        <taxon>Bacillati</taxon>
        <taxon>Cyanobacteriota</taxon>
        <taxon>Cyanophyceae</taxon>
        <taxon>Pleurocapsales</taxon>
        <taxon>Hyellaceae</taxon>
        <taxon>Hyella</taxon>
    </lineage>
</organism>
<dbReference type="PANTHER" id="PTHR43441">
    <property type="entry name" value="RIBOSOMAL-PROTEIN-SERINE ACETYLTRANSFERASE"/>
    <property type="match status" value="1"/>
</dbReference>
<feature type="domain" description="N-acetyltransferase" evidence="1">
    <location>
        <begin position="21"/>
        <end position="176"/>
    </location>
</feature>